<proteinExistence type="predicted"/>
<organism evidence="2 3">
    <name type="scientific">Microvirga aerophila</name>
    <dbReference type="NCBI Taxonomy" id="670291"/>
    <lineage>
        <taxon>Bacteria</taxon>
        <taxon>Pseudomonadati</taxon>
        <taxon>Pseudomonadota</taxon>
        <taxon>Alphaproteobacteria</taxon>
        <taxon>Hyphomicrobiales</taxon>
        <taxon>Methylobacteriaceae</taxon>
        <taxon>Microvirga</taxon>
    </lineage>
</organism>
<gene>
    <name evidence="2" type="ORF">MAE02_65720</name>
</gene>
<keyword evidence="3" id="KW-1185">Reference proteome</keyword>
<comment type="caution">
    <text evidence="2">The sequence shown here is derived from an EMBL/GenBank/DDBJ whole genome shotgun (WGS) entry which is preliminary data.</text>
</comment>
<dbReference type="EMBL" id="BJYU01000264">
    <property type="protein sequence ID" value="GEO18876.1"/>
    <property type="molecule type" value="Genomic_DNA"/>
</dbReference>
<keyword evidence="1" id="KW-0472">Membrane</keyword>
<keyword evidence="1" id="KW-1133">Transmembrane helix</keyword>
<reference evidence="2 3" key="1">
    <citation type="submission" date="2019-07" db="EMBL/GenBank/DDBJ databases">
        <title>Whole genome shotgun sequence of Microvirga aerophila NBRC 106136.</title>
        <authorList>
            <person name="Hosoyama A."/>
            <person name="Uohara A."/>
            <person name="Ohji S."/>
            <person name="Ichikawa N."/>
        </authorList>
    </citation>
    <scope>NUCLEOTIDE SEQUENCE [LARGE SCALE GENOMIC DNA]</scope>
    <source>
        <strain evidence="2 3">NBRC 106136</strain>
    </source>
</reference>
<dbReference type="RefSeq" id="WP_114189048.1">
    <property type="nucleotide sequence ID" value="NZ_BJYU01000264.1"/>
</dbReference>
<evidence type="ECO:0000256" key="1">
    <source>
        <dbReference type="SAM" id="Phobius"/>
    </source>
</evidence>
<protein>
    <submittedName>
        <fullName evidence="2">Uncharacterized protein</fullName>
    </submittedName>
</protein>
<evidence type="ECO:0000313" key="2">
    <source>
        <dbReference type="EMBL" id="GEO18876.1"/>
    </source>
</evidence>
<sequence>MIASNLQHRINWSGDRGRQPPEFPRLVMVLVIVLALVNVSATLLMAGSWASITSGMLELERSIQDRPTETVN</sequence>
<feature type="transmembrane region" description="Helical" evidence="1">
    <location>
        <begin position="26"/>
        <end position="52"/>
    </location>
</feature>
<dbReference type="AlphaFoldDB" id="A0A512C3T3"/>
<name>A0A512C3T3_9HYPH</name>
<accession>A0A512C3T3</accession>
<dbReference type="Proteomes" id="UP000321085">
    <property type="component" value="Unassembled WGS sequence"/>
</dbReference>
<keyword evidence="1" id="KW-0812">Transmembrane</keyword>
<evidence type="ECO:0000313" key="3">
    <source>
        <dbReference type="Proteomes" id="UP000321085"/>
    </source>
</evidence>